<dbReference type="PANTHER" id="PTHR42718:SF35">
    <property type="entry name" value="BLL0718 PROTEIN"/>
    <property type="match status" value="1"/>
</dbReference>
<evidence type="ECO:0000256" key="2">
    <source>
        <dbReference type="ARBA" id="ARBA00022692"/>
    </source>
</evidence>
<name>A0A6S6PCL4_9MYCO</name>
<feature type="transmembrane region" description="Helical" evidence="5">
    <location>
        <begin position="178"/>
        <end position="197"/>
    </location>
</feature>
<dbReference type="Pfam" id="PF07690">
    <property type="entry name" value="MFS_1"/>
    <property type="match status" value="1"/>
</dbReference>
<protein>
    <submittedName>
        <fullName evidence="7">MFS transporter</fullName>
    </submittedName>
</protein>
<feature type="transmembrane region" description="Helical" evidence="5">
    <location>
        <begin position="91"/>
        <end position="117"/>
    </location>
</feature>
<evidence type="ECO:0000256" key="1">
    <source>
        <dbReference type="ARBA" id="ARBA00004651"/>
    </source>
</evidence>
<feature type="transmembrane region" description="Helical" evidence="5">
    <location>
        <begin position="322"/>
        <end position="341"/>
    </location>
</feature>
<keyword evidence="3 5" id="KW-1133">Transmembrane helix</keyword>
<keyword evidence="2 5" id="KW-0812">Transmembrane</keyword>
<evidence type="ECO:0000256" key="5">
    <source>
        <dbReference type="SAM" id="Phobius"/>
    </source>
</evidence>
<dbReference type="Proteomes" id="UP000515734">
    <property type="component" value="Chromosome"/>
</dbReference>
<accession>A0A6S6PCL4</accession>
<feature type="transmembrane region" description="Helical" evidence="5">
    <location>
        <begin position="451"/>
        <end position="470"/>
    </location>
</feature>
<feature type="transmembrane region" description="Helical" evidence="5">
    <location>
        <begin position="348"/>
        <end position="368"/>
    </location>
</feature>
<dbReference type="EMBL" id="AP023287">
    <property type="protein sequence ID" value="BCI54430.1"/>
    <property type="molecule type" value="Genomic_DNA"/>
</dbReference>
<feature type="transmembrane region" description="Helical" evidence="5">
    <location>
        <begin position="209"/>
        <end position="228"/>
    </location>
</feature>
<feature type="transmembrane region" description="Helical" evidence="5">
    <location>
        <begin position="417"/>
        <end position="439"/>
    </location>
</feature>
<dbReference type="InterPro" id="IPR020846">
    <property type="entry name" value="MFS_dom"/>
</dbReference>
<gene>
    <name evidence="7" type="ORF">NIIDNTM18_37080</name>
</gene>
<feature type="transmembrane region" description="Helical" evidence="5">
    <location>
        <begin position="234"/>
        <end position="258"/>
    </location>
</feature>
<dbReference type="GO" id="GO:0005886">
    <property type="term" value="C:plasma membrane"/>
    <property type="evidence" value="ECO:0007669"/>
    <property type="project" value="UniProtKB-SubCell"/>
</dbReference>
<dbReference type="InterPro" id="IPR036390">
    <property type="entry name" value="WH_DNA-bd_sf"/>
</dbReference>
<sequence>MGSIPVVAGDGASTAETARVRPNVLIAVLAAAGISVSLMQTLIIPLIPELPTLLRTGPDNASWAITATLLTAAVATPLFGRLGDIYGPKPVLITCAALLTTGSVLAAVSTSLIPVIVGRGLQGFGMPIIPLGISVLRAAVPADRVGSAMGIMSASLGVGGALGLPLSAVIAQNFNWHVLFWFAAGLGVAALVCFAVLVPPVGSRSAERVDLLGAVGLAGGLTTLLLAISKGQTWGWSSATTLGLFAASPVIFAVFGWWQLRTSAPIVDLRTTVRRPVLTTNLASVGVGFGLFALSLIAPQVLELPAQTGYGLGQSMLHAGLWMAPGGLAMMVSAPIAARIAAATGPRFTLVVGCVVIAVSYLIGLRLLDSPVEVLVLNVLVSVGVGFAFASLPALINAAVPVSETAAANGINALARSLGTSVSSAVMGAVLAGMTTSFAGRAIPSLEGFRAALVIAACAAAVAGLVALAIPKPRPGAPEAPVGDLEAALTRLDRHSALGAYADGPPAHFLGRRTYVLLAHLEAAGPASIEEIAGALGVDAATVSSEAYVMLRDGLVEPVTDDSAPAWSGRTPRFSLTGHGRERLLRQRSHKVEGLRRAVDGWEAGDVEALVRYVTRLSDGIDDARRTAPAVTDRSAP</sequence>
<evidence type="ECO:0000256" key="3">
    <source>
        <dbReference type="ARBA" id="ARBA00022989"/>
    </source>
</evidence>
<dbReference type="Gene3D" id="1.10.10.10">
    <property type="entry name" value="Winged helix-like DNA-binding domain superfamily/Winged helix DNA-binding domain"/>
    <property type="match status" value="1"/>
</dbReference>
<dbReference type="PROSITE" id="PS50850">
    <property type="entry name" value="MFS"/>
    <property type="match status" value="1"/>
</dbReference>
<dbReference type="Gene3D" id="1.20.1250.20">
    <property type="entry name" value="MFS general substrate transporter like domains"/>
    <property type="match status" value="2"/>
</dbReference>
<dbReference type="AlphaFoldDB" id="A0A6S6PCL4"/>
<feature type="domain" description="Major facilitator superfamily (MFS) profile" evidence="6">
    <location>
        <begin position="25"/>
        <end position="474"/>
    </location>
</feature>
<dbReference type="GO" id="GO:0022857">
    <property type="term" value="F:transmembrane transporter activity"/>
    <property type="evidence" value="ECO:0007669"/>
    <property type="project" value="InterPro"/>
</dbReference>
<dbReference type="InterPro" id="IPR036259">
    <property type="entry name" value="MFS_trans_sf"/>
</dbReference>
<evidence type="ECO:0000256" key="4">
    <source>
        <dbReference type="ARBA" id="ARBA00023136"/>
    </source>
</evidence>
<feature type="transmembrane region" description="Helical" evidence="5">
    <location>
        <begin position="123"/>
        <end position="140"/>
    </location>
</feature>
<feature type="transmembrane region" description="Helical" evidence="5">
    <location>
        <begin position="152"/>
        <end position="172"/>
    </location>
</feature>
<dbReference type="SUPFAM" id="SSF46785">
    <property type="entry name" value="Winged helix' DNA-binding domain"/>
    <property type="match status" value="1"/>
</dbReference>
<evidence type="ECO:0000313" key="7">
    <source>
        <dbReference type="EMBL" id="BCI54430.1"/>
    </source>
</evidence>
<reference evidence="7 8" key="1">
    <citation type="submission" date="2020-07" db="EMBL/GenBank/DDBJ databases">
        <title>Complete genome sequence of Mycolicibacterium litorale like strain isolated from cardiac implantable electronic device infection.</title>
        <authorList>
            <person name="Fukano H."/>
            <person name="Miyama H."/>
            <person name="Hoshino Y."/>
        </authorList>
    </citation>
    <scope>NUCLEOTIDE SEQUENCE [LARGE SCALE GENOMIC DNA]</scope>
    <source>
        <strain evidence="7 8">NIIDNTM18</strain>
    </source>
</reference>
<feature type="transmembrane region" description="Helical" evidence="5">
    <location>
        <begin position="24"/>
        <end position="48"/>
    </location>
</feature>
<feature type="transmembrane region" description="Helical" evidence="5">
    <location>
        <begin position="278"/>
        <end position="302"/>
    </location>
</feature>
<dbReference type="SUPFAM" id="SSF103473">
    <property type="entry name" value="MFS general substrate transporter"/>
    <property type="match status" value="1"/>
</dbReference>
<feature type="transmembrane region" description="Helical" evidence="5">
    <location>
        <begin position="60"/>
        <end position="79"/>
    </location>
</feature>
<comment type="subcellular location">
    <subcellularLocation>
        <location evidence="1">Cell membrane</location>
        <topology evidence="1">Multi-pass membrane protein</topology>
    </subcellularLocation>
</comment>
<organism evidence="7 8">
    <name type="scientific">Mycolicibacterium litorale</name>
    <dbReference type="NCBI Taxonomy" id="758802"/>
    <lineage>
        <taxon>Bacteria</taxon>
        <taxon>Bacillati</taxon>
        <taxon>Actinomycetota</taxon>
        <taxon>Actinomycetes</taxon>
        <taxon>Mycobacteriales</taxon>
        <taxon>Mycobacteriaceae</taxon>
        <taxon>Mycolicibacterium</taxon>
    </lineage>
</organism>
<evidence type="ECO:0000313" key="8">
    <source>
        <dbReference type="Proteomes" id="UP000515734"/>
    </source>
</evidence>
<dbReference type="InterPro" id="IPR036388">
    <property type="entry name" value="WH-like_DNA-bd_sf"/>
</dbReference>
<evidence type="ECO:0000259" key="6">
    <source>
        <dbReference type="PROSITE" id="PS50850"/>
    </source>
</evidence>
<keyword evidence="4 5" id="KW-0472">Membrane</keyword>
<dbReference type="PANTHER" id="PTHR42718">
    <property type="entry name" value="MAJOR FACILITATOR SUPERFAMILY MULTIDRUG TRANSPORTER MFSC"/>
    <property type="match status" value="1"/>
</dbReference>
<proteinExistence type="predicted"/>
<feature type="transmembrane region" description="Helical" evidence="5">
    <location>
        <begin position="374"/>
        <end position="396"/>
    </location>
</feature>
<dbReference type="InterPro" id="IPR011701">
    <property type="entry name" value="MFS"/>
</dbReference>
<dbReference type="CDD" id="cd17504">
    <property type="entry name" value="MFS_MMR_MDR_like"/>
    <property type="match status" value="1"/>
</dbReference>